<evidence type="ECO:0000313" key="1">
    <source>
        <dbReference type="EMBL" id="KIM59634.1"/>
    </source>
</evidence>
<protein>
    <submittedName>
        <fullName evidence="1">Uncharacterized protein</fullName>
    </submittedName>
</protein>
<keyword evidence="2" id="KW-1185">Reference proteome</keyword>
<organism evidence="1 2">
    <name type="scientific">Scleroderma citrinum Foug A</name>
    <dbReference type="NCBI Taxonomy" id="1036808"/>
    <lineage>
        <taxon>Eukaryota</taxon>
        <taxon>Fungi</taxon>
        <taxon>Dikarya</taxon>
        <taxon>Basidiomycota</taxon>
        <taxon>Agaricomycotina</taxon>
        <taxon>Agaricomycetes</taxon>
        <taxon>Agaricomycetidae</taxon>
        <taxon>Boletales</taxon>
        <taxon>Sclerodermatineae</taxon>
        <taxon>Sclerodermataceae</taxon>
        <taxon>Scleroderma</taxon>
    </lineage>
</organism>
<evidence type="ECO:0000313" key="2">
    <source>
        <dbReference type="Proteomes" id="UP000053989"/>
    </source>
</evidence>
<proteinExistence type="predicted"/>
<dbReference type="OrthoDB" id="2685210at2759"/>
<dbReference type="EMBL" id="KN822071">
    <property type="protein sequence ID" value="KIM59634.1"/>
    <property type="molecule type" value="Genomic_DNA"/>
</dbReference>
<sequence>MSAEDQIAGVIDRLRAEVGLDMAIRLGRVLVAVRIPGHLHCSESLRKLINLLTERFQEQDAISDLDELVKLHRDILELHPLGDNVWPSLLHDTACCLWNGFQRQRRTCDLEEATAFEWAALQLHQHGHAEHVESFLNV</sequence>
<dbReference type="AlphaFoldDB" id="A0A0C3DTY6"/>
<dbReference type="HOGENOM" id="CLU_001305_4_1_1"/>
<name>A0A0C3DTY6_9AGAM</name>
<dbReference type="InParanoid" id="A0A0C3DTY6"/>
<gene>
    <name evidence="1" type="ORF">SCLCIDRAFT_125895</name>
</gene>
<reference evidence="1 2" key="1">
    <citation type="submission" date="2014-04" db="EMBL/GenBank/DDBJ databases">
        <authorList>
            <consortium name="DOE Joint Genome Institute"/>
            <person name="Kuo A."/>
            <person name="Kohler A."/>
            <person name="Nagy L.G."/>
            <person name="Floudas D."/>
            <person name="Copeland A."/>
            <person name="Barry K.W."/>
            <person name="Cichocki N."/>
            <person name="Veneault-Fourrey C."/>
            <person name="LaButti K."/>
            <person name="Lindquist E.A."/>
            <person name="Lipzen A."/>
            <person name="Lundell T."/>
            <person name="Morin E."/>
            <person name="Murat C."/>
            <person name="Sun H."/>
            <person name="Tunlid A."/>
            <person name="Henrissat B."/>
            <person name="Grigoriev I.V."/>
            <person name="Hibbett D.S."/>
            <person name="Martin F."/>
            <person name="Nordberg H.P."/>
            <person name="Cantor M.N."/>
            <person name="Hua S.X."/>
        </authorList>
    </citation>
    <scope>NUCLEOTIDE SEQUENCE [LARGE SCALE GENOMIC DNA]</scope>
    <source>
        <strain evidence="1 2">Foug A</strain>
    </source>
</reference>
<dbReference type="Proteomes" id="UP000053989">
    <property type="component" value="Unassembled WGS sequence"/>
</dbReference>
<reference evidence="2" key="2">
    <citation type="submission" date="2015-01" db="EMBL/GenBank/DDBJ databases">
        <title>Evolutionary Origins and Diversification of the Mycorrhizal Mutualists.</title>
        <authorList>
            <consortium name="DOE Joint Genome Institute"/>
            <consortium name="Mycorrhizal Genomics Consortium"/>
            <person name="Kohler A."/>
            <person name="Kuo A."/>
            <person name="Nagy L.G."/>
            <person name="Floudas D."/>
            <person name="Copeland A."/>
            <person name="Barry K.W."/>
            <person name="Cichocki N."/>
            <person name="Veneault-Fourrey C."/>
            <person name="LaButti K."/>
            <person name="Lindquist E.A."/>
            <person name="Lipzen A."/>
            <person name="Lundell T."/>
            <person name="Morin E."/>
            <person name="Murat C."/>
            <person name="Riley R."/>
            <person name="Ohm R."/>
            <person name="Sun H."/>
            <person name="Tunlid A."/>
            <person name="Henrissat B."/>
            <person name="Grigoriev I.V."/>
            <person name="Hibbett D.S."/>
            <person name="Martin F."/>
        </authorList>
    </citation>
    <scope>NUCLEOTIDE SEQUENCE [LARGE SCALE GENOMIC DNA]</scope>
    <source>
        <strain evidence="2">Foug A</strain>
    </source>
</reference>
<feature type="non-terminal residue" evidence="1">
    <location>
        <position position="138"/>
    </location>
</feature>
<accession>A0A0C3DTY6</accession>